<accession>A0ABT9YVZ6</accession>
<gene>
    <name evidence="1" type="ORF">J2S02_000098</name>
</gene>
<comment type="caution">
    <text evidence="1">The sequence shown here is derived from an EMBL/GenBank/DDBJ whole genome shotgun (WGS) entry which is preliminary data.</text>
</comment>
<reference evidence="1 2" key="1">
    <citation type="submission" date="2023-07" db="EMBL/GenBank/DDBJ databases">
        <title>Genomic Encyclopedia of Type Strains, Phase IV (KMG-IV): sequencing the most valuable type-strain genomes for metagenomic binning, comparative biology and taxonomic classification.</title>
        <authorList>
            <person name="Goeker M."/>
        </authorList>
    </citation>
    <scope>NUCLEOTIDE SEQUENCE [LARGE SCALE GENOMIC DNA]</scope>
    <source>
        <strain evidence="1 2">DSM 17723</strain>
    </source>
</reference>
<dbReference type="Proteomes" id="UP001232245">
    <property type="component" value="Unassembled WGS sequence"/>
</dbReference>
<dbReference type="EMBL" id="JAUSTZ010000001">
    <property type="protein sequence ID" value="MDQ0223776.1"/>
    <property type="molecule type" value="Genomic_DNA"/>
</dbReference>
<keyword evidence="2" id="KW-1185">Reference proteome</keyword>
<dbReference type="RefSeq" id="WP_174880337.1">
    <property type="nucleotide sequence ID" value="NZ_CADEPK010000146.1"/>
</dbReference>
<evidence type="ECO:0000313" key="2">
    <source>
        <dbReference type="Proteomes" id="UP001232245"/>
    </source>
</evidence>
<name>A0ABT9YVZ6_9BACI</name>
<protein>
    <submittedName>
        <fullName evidence="1">Uncharacterized protein</fullName>
    </submittedName>
</protein>
<evidence type="ECO:0000313" key="1">
    <source>
        <dbReference type="EMBL" id="MDQ0223776.1"/>
    </source>
</evidence>
<sequence length="125" mass="14888">MNKTRDKHIWIEAEEWADGEWDIEDTNLDVIVTFSDRSKYIASFFTYKNIESLREKNEQTGAWMSGTYFWASDMVLIETASRERIYELIEYLIEHNEFASVFTQSSDVDSEDDHLYPKGFFKDCR</sequence>
<organism evidence="1 2">
    <name type="scientific">Metabacillus niabensis</name>
    <dbReference type="NCBI Taxonomy" id="324854"/>
    <lineage>
        <taxon>Bacteria</taxon>
        <taxon>Bacillati</taxon>
        <taxon>Bacillota</taxon>
        <taxon>Bacilli</taxon>
        <taxon>Bacillales</taxon>
        <taxon>Bacillaceae</taxon>
        <taxon>Metabacillus</taxon>
    </lineage>
</organism>
<proteinExistence type="predicted"/>